<evidence type="ECO:0000259" key="3">
    <source>
        <dbReference type="SMART" id="SM00460"/>
    </source>
</evidence>
<evidence type="ECO:0000256" key="1">
    <source>
        <dbReference type="SAM" id="MobiDB-lite"/>
    </source>
</evidence>
<dbReference type="RefSeq" id="WP_109350300.1">
    <property type="nucleotide sequence ID" value="NZ_BJUE01000025.1"/>
</dbReference>
<protein>
    <submittedName>
        <fullName evidence="5">Transglutaminase superfamily protein</fullName>
    </submittedName>
    <submittedName>
        <fullName evidence="4">Uncharacterized protein conserved in bacteria</fullName>
    </submittedName>
</protein>
<dbReference type="Gene3D" id="3.10.620.30">
    <property type="match status" value="1"/>
</dbReference>
<sequence>MFNIEKSIEDRNNLFVFGYAIWSTACLLMMTNSLVVLFVNSLIIISFYFVIRFNKIKFMTITLLALFIIAVPWVVKTIFASWNQLQQRLASLYGLKLNSFEFASMNIFVLLLSLAAIHLFILSKQSKTSVKWMTLFMTVAFFVLQSDQWLLLLIVYFATLLLCVSSKQFIRRYGVQTIGLFVITTIGLTVILTNQEALQKIPQYFQHEVEKKYAHDQENTWMRNGDMSKVGERTTTKETALEVVMEKPQAMYFKGFIGKEFKDDQWLTQSYEEAAAQNELFYWLEKENFYSNTMLANLQFKVGQSDQSTIVVSNNEADQRYRYIPYGVVSDKDSKYIQLDGFEKYPTENESKFSIENNILANYAENASKMDTEKMKKYFMLEANYRQYVAKEYVAVEQADQLILQQDFKKQAKIDYEKSIQFVQDLVAKNIRYDEKTIGKKQVTSTVWQTERKGYAPHYATIGTLAFRMMGIPARYVEGYYITNDQIEGKKAFSKIEVPLSSAHAWTEIYIDQVGWVPIELVPEIRKEMPEVKASYIPKGNHVSKNPTANGATSNDGSKESAKKEIQDHENQTPPQPKREKLEKHWYIIVGILLLVILILSFIVMITIRRRKIRKLYKQIQSHAIVEHLQATIHLSEIWLAVVLLDYEENASLSKKLLVIRHALSDEALQQFENTYKDYQAAKYGGIEVPRSALVKIMEKELIKPLKWWQKLKLKYILMKY</sequence>
<dbReference type="SUPFAM" id="SSF54001">
    <property type="entry name" value="Cysteine proteinases"/>
    <property type="match status" value="1"/>
</dbReference>
<feature type="transmembrane region" description="Helical" evidence="2">
    <location>
        <begin position="150"/>
        <end position="166"/>
    </location>
</feature>
<feature type="transmembrane region" description="Helical" evidence="2">
    <location>
        <begin position="586"/>
        <end position="608"/>
    </location>
</feature>
<evidence type="ECO:0000313" key="6">
    <source>
        <dbReference type="Proteomes" id="UP000254330"/>
    </source>
</evidence>
<dbReference type="Proteomes" id="UP000294641">
    <property type="component" value="Unassembled WGS sequence"/>
</dbReference>
<keyword evidence="2" id="KW-1133">Transmembrane helix</keyword>
<feature type="transmembrane region" description="Helical" evidence="2">
    <location>
        <begin position="173"/>
        <end position="192"/>
    </location>
</feature>
<accession>A0A8B4QB81</accession>
<feature type="compositionally biased region" description="Polar residues" evidence="1">
    <location>
        <begin position="543"/>
        <end position="556"/>
    </location>
</feature>
<feature type="transmembrane region" description="Helical" evidence="2">
    <location>
        <begin position="102"/>
        <end position="122"/>
    </location>
</feature>
<reference evidence="5 7" key="2">
    <citation type="submission" date="2019-03" db="EMBL/GenBank/DDBJ databases">
        <title>Genomic Encyclopedia of Type Strains, Phase IV (KMG-IV): sequencing the most valuable type-strain genomes for metagenomic binning, comparative biology and taxonomic classification.</title>
        <authorList>
            <person name="Goeker M."/>
        </authorList>
    </citation>
    <scope>NUCLEOTIDE SEQUENCE [LARGE SCALE GENOMIC DNA]</scope>
    <source>
        <strain evidence="5 7">DSM 20580</strain>
    </source>
</reference>
<dbReference type="OrthoDB" id="9787782at2"/>
<gene>
    <name evidence="5" type="ORF">DFR61_1299</name>
    <name evidence="4" type="ORF">NCTC10597_01641</name>
</gene>
<dbReference type="InterPro" id="IPR002931">
    <property type="entry name" value="Transglutaminase-like"/>
</dbReference>
<keyword evidence="2" id="KW-0812">Transmembrane</keyword>
<comment type="caution">
    <text evidence="4">The sequence shown here is derived from an EMBL/GenBank/DDBJ whole genome shotgun (WGS) entry which is preliminary data.</text>
</comment>
<reference evidence="4 6" key="1">
    <citation type="submission" date="2018-06" db="EMBL/GenBank/DDBJ databases">
        <authorList>
            <consortium name="Pathogen Informatics"/>
            <person name="Doyle S."/>
        </authorList>
    </citation>
    <scope>NUCLEOTIDE SEQUENCE [LARGE SCALE GENOMIC DNA]</scope>
    <source>
        <strain evidence="4 6">NCTC10597</strain>
    </source>
</reference>
<dbReference type="PANTHER" id="PTHR42736">
    <property type="entry name" value="PROTEIN-GLUTAMINE GAMMA-GLUTAMYLTRANSFERASE"/>
    <property type="match status" value="1"/>
</dbReference>
<dbReference type="EMBL" id="UGNP01000001">
    <property type="protein sequence ID" value="STX09934.1"/>
    <property type="molecule type" value="Genomic_DNA"/>
</dbReference>
<evidence type="ECO:0000313" key="5">
    <source>
        <dbReference type="EMBL" id="TDR35737.1"/>
    </source>
</evidence>
<feature type="transmembrane region" description="Helical" evidence="2">
    <location>
        <begin position="63"/>
        <end position="82"/>
    </location>
</feature>
<dbReference type="PROSITE" id="PS51257">
    <property type="entry name" value="PROKAR_LIPOPROTEIN"/>
    <property type="match status" value="1"/>
</dbReference>
<dbReference type="SMART" id="SM00460">
    <property type="entry name" value="TGc"/>
    <property type="match status" value="1"/>
</dbReference>
<dbReference type="Proteomes" id="UP000254330">
    <property type="component" value="Unassembled WGS sequence"/>
</dbReference>
<evidence type="ECO:0000256" key="2">
    <source>
        <dbReference type="SAM" id="Phobius"/>
    </source>
</evidence>
<dbReference type="InterPro" id="IPR038765">
    <property type="entry name" value="Papain-like_cys_pep_sf"/>
</dbReference>
<dbReference type="Pfam" id="PF01841">
    <property type="entry name" value="Transglut_core"/>
    <property type="match status" value="1"/>
</dbReference>
<feature type="transmembrane region" description="Helical" evidence="2">
    <location>
        <begin position="129"/>
        <end position="144"/>
    </location>
</feature>
<organism evidence="4 6">
    <name type="scientific">Kurthia zopfii</name>
    <dbReference type="NCBI Taxonomy" id="1650"/>
    <lineage>
        <taxon>Bacteria</taxon>
        <taxon>Bacillati</taxon>
        <taxon>Bacillota</taxon>
        <taxon>Bacilli</taxon>
        <taxon>Bacillales</taxon>
        <taxon>Caryophanaceae</taxon>
        <taxon>Kurthia</taxon>
    </lineage>
</organism>
<feature type="compositionally biased region" description="Basic and acidic residues" evidence="1">
    <location>
        <begin position="557"/>
        <end position="578"/>
    </location>
</feature>
<feature type="transmembrane region" description="Helical" evidence="2">
    <location>
        <begin position="20"/>
        <end position="51"/>
    </location>
</feature>
<keyword evidence="2" id="KW-0472">Membrane</keyword>
<evidence type="ECO:0000313" key="4">
    <source>
        <dbReference type="EMBL" id="STX09934.1"/>
    </source>
</evidence>
<name>A0A8B4QB81_9BACL</name>
<evidence type="ECO:0000313" key="7">
    <source>
        <dbReference type="Proteomes" id="UP000294641"/>
    </source>
</evidence>
<feature type="domain" description="Transglutaminase-like" evidence="3">
    <location>
        <begin position="448"/>
        <end position="523"/>
    </location>
</feature>
<proteinExistence type="predicted"/>
<dbReference type="PANTHER" id="PTHR42736:SF1">
    <property type="entry name" value="PROTEIN-GLUTAMINE GAMMA-GLUTAMYLTRANSFERASE"/>
    <property type="match status" value="1"/>
</dbReference>
<dbReference type="AlphaFoldDB" id="A0A8B4QB81"/>
<keyword evidence="7" id="KW-1185">Reference proteome</keyword>
<dbReference type="InterPro" id="IPR052901">
    <property type="entry name" value="Bact_TGase-like"/>
</dbReference>
<dbReference type="EMBL" id="SNZG01000029">
    <property type="protein sequence ID" value="TDR35737.1"/>
    <property type="molecule type" value="Genomic_DNA"/>
</dbReference>
<feature type="region of interest" description="Disordered" evidence="1">
    <location>
        <begin position="537"/>
        <end position="578"/>
    </location>
</feature>